<evidence type="ECO:0000313" key="2">
    <source>
        <dbReference type="Proteomes" id="UP000299102"/>
    </source>
</evidence>
<dbReference type="EMBL" id="BGZK01000164">
    <property type="protein sequence ID" value="GBP24675.1"/>
    <property type="molecule type" value="Genomic_DNA"/>
</dbReference>
<proteinExistence type="predicted"/>
<keyword evidence="2" id="KW-1185">Reference proteome</keyword>
<reference evidence="1 2" key="1">
    <citation type="journal article" date="2019" name="Commun. Biol.">
        <title>The bagworm genome reveals a unique fibroin gene that provides high tensile strength.</title>
        <authorList>
            <person name="Kono N."/>
            <person name="Nakamura H."/>
            <person name="Ohtoshi R."/>
            <person name="Tomita M."/>
            <person name="Numata K."/>
            <person name="Arakawa K."/>
        </authorList>
    </citation>
    <scope>NUCLEOTIDE SEQUENCE [LARGE SCALE GENOMIC DNA]</scope>
</reference>
<sequence>MHPPTGVTSPCDDALFAYRQLNKSLVCHGPYATRGSYYSVFLQVIANGFSQPTAETLLSRALQDDGWLATVSDAPLPLHFIGGASVAHHYTSGHGTAVASADTSTTIFEVGRRRTPPVVSTSTTRTWLSGPG</sequence>
<organism evidence="1 2">
    <name type="scientific">Eumeta variegata</name>
    <name type="common">Bagworm moth</name>
    <name type="synonym">Eumeta japonica</name>
    <dbReference type="NCBI Taxonomy" id="151549"/>
    <lineage>
        <taxon>Eukaryota</taxon>
        <taxon>Metazoa</taxon>
        <taxon>Ecdysozoa</taxon>
        <taxon>Arthropoda</taxon>
        <taxon>Hexapoda</taxon>
        <taxon>Insecta</taxon>
        <taxon>Pterygota</taxon>
        <taxon>Neoptera</taxon>
        <taxon>Endopterygota</taxon>
        <taxon>Lepidoptera</taxon>
        <taxon>Glossata</taxon>
        <taxon>Ditrysia</taxon>
        <taxon>Tineoidea</taxon>
        <taxon>Psychidae</taxon>
        <taxon>Oiketicinae</taxon>
        <taxon>Eumeta</taxon>
    </lineage>
</organism>
<name>A0A4C1UE11_EUMVA</name>
<protein>
    <submittedName>
        <fullName evidence="1">Uncharacterized protein</fullName>
    </submittedName>
</protein>
<dbReference type="Proteomes" id="UP000299102">
    <property type="component" value="Unassembled WGS sequence"/>
</dbReference>
<dbReference type="AlphaFoldDB" id="A0A4C1UE11"/>
<accession>A0A4C1UE11</accession>
<gene>
    <name evidence="1" type="ORF">EVAR_15881_1</name>
</gene>
<comment type="caution">
    <text evidence="1">The sequence shown here is derived from an EMBL/GenBank/DDBJ whole genome shotgun (WGS) entry which is preliminary data.</text>
</comment>
<evidence type="ECO:0000313" key="1">
    <source>
        <dbReference type="EMBL" id="GBP24675.1"/>
    </source>
</evidence>